<dbReference type="AlphaFoldDB" id="A0A934Q4S2"/>
<keyword evidence="3" id="KW-1185">Reference proteome</keyword>
<comment type="caution">
    <text evidence="2">The sequence shown here is derived from an EMBL/GenBank/DDBJ whole genome shotgun (WGS) entry which is preliminary data.</text>
</comment>
<dbReference type="RefSeq" id="WP_200112742.1">
    <property type="nucleotide sequence ID" value="NZ_JAEHOH010000001.1"/>
</dbReference>
<evidence type="ECO:0008006" key="4">
    <source>
        <dbReference type="Google" id="ProtNLM"/>
    </source>
</evidence>
<evidence type="ECO:0000313" key="2">
    <source>
        <dbReference type="EMBL" id="MBK0417551.1"/>
    </source>
</evidence>
<proteinExistence type="predicted"/>
<keyword evidence="1" id="KW-0732">Signal</keyword>
<evidence type="ECO:0000313" key="3">
    <source>
        <dbReference type="Proteomes" id="UP000608530"/>
    </source>
</evidence>
<gene>
    <name evidence="2" type="ORF">JD276_00670</name>
</gene>
<name>A0A934Q4S2_9MICO</name>
<feature type="chain" id="PRO_5037665868" description="Pyrroloquinoline-quinone binding quinoprotein" evidence="1">
    <location>
        <begin position="27"/>
        <end position="393"/>
    </location>
</feature>
<feature type="signal peptide" evidence="1">
    <location>
        <begin position="1"/>
        <end position="26"/>
    </location>
</feature>
<sequence>MRTRSVRPAALTVAAAALLAGCTAGDADPTLPAIADVQLHPVGDPGRWFSEAYADGLGGRYSTMNTLCGVGDGVAVETLDASAPDFGTQVQARSLDSGAVLWTLPDLSCAEGAVREGAAMLSTGPGESAWRLVDARSGATREEFALTDPDIGAGRVTARVDDLWVVESEQQLVGIGPRPEGGTGRVWQRELGTRVEVTPLGDGMLGVSSGLDGRLSVVDGRTGEVRYETTGVDVGSALTWASDGFVLRVNQSDPEYAFFDLDGEEIDRTVGESQYPFAPRGSEGVTLPIADHVAAGKVTAVARDGAPALFEDRGRHYTRAGQIDLRGSSVLLSDVSADGSMIIVDEPGGEGFIVIDAEGEDVLRWSPPYSELRVEAGYLVVSDLNVTDVLLPR</sequence>
<reference evidence="2" key="1">
    <citation type="submission" date="2020-12" db="EMBL/GenBank/DDBJ databases">
        <title>Leucobacter sp. CAS1, isolated from Chromium sludge.</title>
        <authorList>
            <person name="Xu Z."/>
        </authorList>
    </citation>
    <scope>NUCLEOTIDE SEQUENCE</scope>
    <source>
        <strain evidence="2">CSA1</strain>
    </source>
</reference>
<dbReference type="Gene3D" id="2.130.10.10">
    <property type="entry name" value="YVTN repeat-like/Quinoprotein amine dehydrogenase"/>
    <property type="match status" value="1"/>
</dbReference>
<evidence type="ECO:0000256" key="1">
    <source>
        <dbReference type="SAM" id="SignalP"/>
    </source>
</evidence>
<dbReference type="SUPFAM" id="SSF50969">
    <property type="entry name" value="YVTN repeat-like/Quinoprotein amine dehydrogenase"/>
    <property type="match status" value="1"/>
</dbReference>
<dbReference type="Proteomes" id="UP000608530">
    <property type="component" value="Unassembled WGS sequence"/>
</dbReference>
<protein>
    <recommendedName>
        <fullName evidence="4">Pyrroloquinoline-quinone binding quinoprotein</fullName>
    </recommendedName>
</protein>
<dbReference type="PROSITE" id="PS51257">
    <property type="entry name" value="PROKAR_LIPOPROTEIN"/>
    <property type="match status" value="1"/>
</dbReference>
<accession>A0A934Q4S2</accession>
<dbReference type="EMBL" id="JAEHOH010000001">
    <property type="protein sequence ID" value="MBK0417551.1"/>
    <property type="molecule type" value="Genomic_DNA"/>
</dbReference>
<dbReference type="InterPro" id="IPR011044">
    <property type="entry name" value="Quino_amine_DH_bsu"/>
</dbReference>
<organism evidence="2 3">
    <name type="scientific">Leucobacter chromiisoli</name>
    <dbReference type="NCBI Taxonomy" id="2796471"/>
    <lineage>
        <taxon>Bacteria</taxon>
        <taxon>Bacillati</taxon>
        <taxon>Actinomycetota</taxon>
        <taxon>Actinomycetes</taxon>
        <taxon>Micrococcales</taxon>
        <taxon>Microbacteriaceae</taxon>
        <taxon>Leucobacter</taxon>
    </lineage>
</organism>
<dbReference type="InterPro" id="IPR015943">
    <property type="entry name" value="WD40/YVTN_repeat-like_dom_sf"/>
</dbReference>